<name>F6V2C9_CIOIN</name>
<organism evidence="1 2">
    <name type="scientific">Ciona intestinalis</name>
    <name type="common">Transparent sea squirt</name>
    <name type="synonym">Ascidia intestinalis</name>
    <dbReference type="NCBI Taxonomy" id="7719"/>
    <lineage>
        <taxon>Eukaryota</taxon>
        <taxon>Metazoa</taxon>
        <taxon>Chordata</taxon>
        <taxon>Tunicata</taxon>
        <taxon>Ascidiacea</taxon>
        <taxon>Phlebobranchia</taxon>
        <taxon>Cionidae</taxon>
        <taxon>Ciona</taxon>
    </lineage>
</organism>
<reference evidence="1" key="4">
    <citation type="submission" date="2025-09" db="UniProtKB">
        <authorList>
            <consortium name="Ensembl"/>
        </authorList>
    </citation>
    <scope>IDENTIFICATION</scope>
</reference>
<reference evidence="2" key="1">
    <citation type="journal article" date="2002" name="Science">
        <title>The draft genome of Ciona intestinalis: insights into chordate and vertebrate origins.</title>
        <authorList>
            <person name="Dehal P."/>
            <person name="Satou Y."/>
            <person name="Campbell R.K."/>
            <person name="Chapman J."/>
            <person name="Degnan B."/>
            <person name="De Tomaso A."/>
            <person name="Davidson B."/>
            <person name="Di Gregorio A."/>
            <person name="Gelpke M."/>
            <person name="Goodstein D.M."/>
            <person name="Harafuji N."/>
            <person name="Hastings K.E."/>
            <person name="Ho I."/>
            <person name="Hotta K."/>
            <person name="Huang W."/>
            <person name="Kawashima T."/>
            <person name="Lemaire P."/>
            <person name="Martinez D."/>
            <person name="Meinertzhagen I.A."/>
            <person name="Necula S."/>
            <person name="Nonaka M."/>
            <person name="Putnam N."/>
            <person name="Rash S."/>
            <person name="Saiga H."/>
            <person name="Satake M."/>
            <person name="Terry A."/>
            <person name="Yamada L."/>
            <person name="Wang H.G."/>
            <person name="Awazu S."/>
            <person name="Azumi K."/>
            <person name="Boore J."/>
            <person name="Branno M."/>
            <person name="Chin-Bow S."/>
            <person name="DeSantis R."/>
            <person name="Doyle S."/>
            <person name="Francino P."/>
            <person name="Keys D.N."/>
            <person name="Haga S."/>
            <person name="Hayashi H."/>
            <person name="Hino K."/>
            <person name="Imai K.S."/>
            <person name="Inaba K."/>
            <person name="Kano S."/>
            <person name="Kobayashi K."/>
            <person name="Kobayashi M."/>
            <person name="Lee B.I."/>
            <person name="Makabe K.W."/>
            <person name="Manohar C."/>
            <person name="Matassi G."/>
            <person name="Medina M."/>
            <person name="Mochizuki Y."/>
            <person name="Mount S."/>
            <person name="Morishita T."/>
            <person name="Miura S."/>
            <person name="Nakayama A."/>
            <person name="Nishizaka S."/>
            <person name="Nomoto H."/>
            <person name="Ohta F."/>
            <person name="Oishi K."/>
            <person name="Rigoutsos I."/>
            <person name="Sano M."/>
            <person name="Sasaki A."/>
            <person name="Sasakura Y."/>
            <person name="Shoguchi E."/>
            <person name="Shin-i T."/>
            <person name="Spagnuolo A."/>
            <person name="Stainier D."/>
            <person name="Suzuki M.M."/>
            <person name="Tassy O."/>
            <person name="Takatori N."/>
            <person name="Tokuoka M."/>
            <person name="Yagi K."/>
            <person name="Yoshizaki F."/>
            <person name="Wada S."/>
            <person name="Zhang C."/>
            <person name="Hyatt P.D."/>
            <person name="Larimer F."/>
            <person name="Detter C."/>
            <person name="Doggett N."/>
            <person name="Glavina T."/>
            <person name="Hawkins T."/>
            <person name="Richardson P."/>
            <person name="Lucas S."/>
            <person name="Kohara Y."/>
            <person name="Levine M."/>
            <person name="Satoh N."/>
            <person name="Rokhsar D.S."/>
        </authorList>
    </citation>
    <scope>NUCLEOTIDE SEQUENCE [LARGE SCALE GENOMIC DNA]</scope>
</reference>
<reference evidence="1" key="2">
    <citation type="journal article" date="2008" name="Genome Biol.">
        <title>Improved genome assembly and evidence-based global gene model set for the chordate Ciona intestinalis: new insight into intron and operon populations.</title>
        <authorList>
            <person name="Satou Y."/>
            <person name="Mineta K."/>
            <person name="Ogasawara M."/>
            <person name="Sasakura Y."/>
            <person name="Shoguchi E."/>
            <person name="Ueno K."/>
            <person name="Yamada L."/>
            <person name="Matsumoto J."/>
            <person name="Wasserscheid J."/>
            <person name="Dewar K."/>
            <person name="Wiley G.B."/>
            <person name="Macmil S.L."/>
            <person name="Roe B.A."/>
            <person name="Zeller R.W."/>
            <person name="Hastings K.E."/>
            <person name="Lemaire P."/>
            <person name="Lindquist E."/>
            <person name="Endo T."/>
            <person name="Hotta K."/>
            <person name="Inaba K."/>
        </authorList>
    </citation>
    <scope>NUCLEOTIDE SEQUENCE [LARGE SCALE GENOMIC DNA]</scope>
    <source>
        <strain evidence="1">wild type</strain>
    </source>
</reference>
<evidence type="ECO:0000313" key="2">
    <source>
        <dbReference type="Proteomes" id="UP000008144"/>
    </source>
</evidence>
<dbReference type="AlphaFoldDB" id="F6V2C9"/>
<protein>
    <submittedName>
        <fullName evidence="1">Uncharacterized protein</fullName>
    </submittedName>
</protein>
<dbReference type="Ensembl" id="ENSCINT00000024937.1">
    <property type="protein sequence ID" value="ENSCINP00000024691.1"/>
    <property type="gene ID" value="ENSCING00000013456.1"/>
</dbReference>
<dbReference type="EMBL" id="EAAA01002029">
    <property type="status" value="NOT_ANNOTATED_CDS"/>
    <property type="molecule type" value="Genomic_DNA"/>
</dbReference>
<reference evidence="1" key="3">
    <citation type="submission" date="2025-08" db="UniProtKB">
        <authorList>
            <consortium name="Ensembl"/>
        </authorList>
    </citation>
    <scope>IDENTIFICATION</scope>
</reference>
<accession>F6V2C9</accession>
<dbReference type="HOGENOM" id="CLU_3055539_0_0_1"/>
<evidence type="ECO:0000313" key="1">
    <source>
        <dbReference type="Ensembl" id="ENSCINP00000024691.1"/>
    </source>
</evidence>
<dbReference type="InParanoid" id="F6V2C9"/>
<keyword evidence="2" id="KW-1185">Reference proteome</keyword>
<proteinExistence type="predicted"/>
<sequence>MLPSLILGLQWKPILSTPYIRLTENLVAFGKIVPEMTKVRPRKTPLICSVNGIT</sequence>
<dbReference type="Proteomes" id="UP000008144">
    <property type="component" value="Chromosome 4"/>
</dbReference>